<comment type="similarity">
    <text evidence="1">Belongs to the initiator RepB protein family.</text>
</comment>
<dbReference type="SUPFAM" id="SSF46785">
    <property type="entry name" value="Winged helix' DNA-binding domain"/>
    <property type="match status" value="1"/>
</dbReference>
<dbReference type="RefSeq" id="WP_111600544.1">
    <property type="nucleotide sequence ID" value="NZ_QLLL01000018.1"/>
</dbReference>
<dbReference type="Pfam" id="PF21205">
    <property type="entry name" value="Rep3_C"/>
    <property type="match status" value="1"/>
</dbReference>
<dbReference type="GO" id="GO:0006270">
    <property type="term" value="P:DNA replication initiation"/>
    <property type="evidence" value="ECO:0007669"/>
    <property type="project" value="InterPro"/>
</dbReference>
<keyword evidence="4" id="KW-1185">Reference proteome</keyword>
<accession>A0A327PZ29</accession>
<dbReference type="InterPro" id="IPR036388">
    <property type="entry name" value="WH-like_DNA-bd_sf"/>
</dbReference>
<sequence length="363" mass="41971">MNEESKVKKKRPGKRNGIVLLPGSGTVLYQSNRVTNGRFSFTLYQWKILAATMKALQEPIKLSMYGIDYKQLTLFNEDSKIIRVPIPLNEITTPNHYKDVVTAAKRLQDYKLSLKNKDLTGYQDTIVFFSKVTAPEKANIDNRSVTAIYVEMYKEVAEYLINMEQNDQGSPIKYTRYLYEVIIAAKSIYSPILYQKIASWSKKGEFVITLDELRLDLGLDSETYSNYSDFKKRILLPVQKELMAHADIWYNCNAKDFTISQGKKVVRLRFKITKRLNPEAVKIQQEAIKELLTHHFKLMPDHMATINKLFKAENLDYNKLKERILEIFNFMVEKGSKITNPQAYVVSSIINDFETGVYTHGIA</sequence>
<comment type="caution">
    <text evidence="3">The sequence shown here is derived from an EMBL/GenBank/DDBJ whole genome shotgun (WGS) entry which is preliminary data.</text>
</comment>
<evidence type="ECO:0000313" key="3">
    <source>
        <dbReference type="EMBL" id="RAI96993.1"/>
    </source>
</evidence>
<gene>
    <name evidence="3" type="ORF">LX64_05173</name>
</gene>
<evidence type="ECO:0000256" key="1">
    <source>
        <dbReference type="ARBA" id="ARBA00038283"/>
    </source>
</evidence>
<evidence type="ECO:0000313" key="4">
    <source>
        <dbReference type="Proteomes" id="UP000249547"/>
    </source>
</evidence>
<proteinExistence type="inferred from homology"/>
<dbReference type="OrthoDB" id="670441at2"/>
<feature type="domain" description="Initiator Rep protein WH1" evidence="2">
    <location>
        <begin position="28"/>
        <end position="195"/>
    </location>
</feature>
<protein>
    <submittedName>
        <fullName evidence="3">Replication initiator protein</fullName>
    </submittedName>
</protein>
<dbReference type="InterPro" id="IPR036390">
    <property type="entry name" value="WH_DNA-bd_sf"/>
</dbReference>
<dbReference type="GO" id="GO:0003887">
    <property type="term" value="F:DNA-directed DNA polymerase activity"/>
    <property type="evidence" value="ECO:0007669"/>
    <property type="project" value="InterPro"/>
</dbReference>
<dbReference type="Proteomes" id="UP000249547">
    <property type="component" value="Unassembled WGS sequence"/>
</dbReference>
<evidence type="ECO:0000259" key="2">
    <source>
        <dbReference type="Pfam" id="PF01051"/>
    </source>
</evidence>
<dbReference type="EMBL" id="QLLL01000018">
    <property type="protein sequence ID" value="RAI96993.1"/>
    <property type="molecule type" value="Genomic_DNA"/>
</dbReference>
<dbReference type="AlphaFoldDB" id="A0A327PZ29"/>
<reference evidence="3 4" key="1">
    <citation type="submission" date="2018-06" db="EMBL/GenBank/DDBJ databases">
        <title>Genomic Encyclopedia of Archaeal and Bacterial Type Strains, Phase II (KMG-II): from individual species to whole genera.</title>
        <authorList>
            <person name="Goeker M."/>
        </authorList>
    </citation>
    <scope>NUCLEOTIDE SEQUENCE [LARGE SCALE GENOMIC DNA]</scope>
    <source>
        <strain evidence="3 4">DSM 23857</strain>
    </source>
</reference>
<dbReference type="Gene3D" id="1.10.10.10">
    <property type="entry name" value="Winged helix-like DNA-binding domain superfamily/Winged helix DNA-binding domain"/>
    <property type="match status" value="2"/>
</dbReference>
<name>A0A327PZ29_9BACT</name>
<dbReference type="InterPro" id="IPR000525">
    <property type="entry name" value="Initiator_Rep_WH1"/>
</dbReference>
<organism evidence="3 4">
    <name type="scientific">Chitinophaga skermanii</name>
    <dbReference type="NCBI Taxonomy" id="331697"/>
    <lineage>
        <taxon>Bacteria</taxon>
        <taxon>Pseudomonadati</taxon>
        <taxon>Bacteroidota</taxon>
        <taxon>Chitinophagia</taxon>
        <taxon>Chitinophagales</taxon>
        <taxon>Chitinophagaceae</taxon>
        <taxon>Chitinophaga</taxon>
    </lineage>
</organism>
<dbReference type="Pfam" id="PF01051">
    <property type="entry name" value="Rep3_N"/>
    <property type="match status" value="1"/>
</dbReference>